<dbReference type="Pfam" id="PF00722">
    <property type="entry name" value="Glyco_hydro_16"/>
    <property type="match status" value="1"/>
</dbReference>
<keyword evidence="2" id="KW-1003">Cell membrane</keyword>
<dbReference type="PANTHER" id="PTHR38121">
    <property type="entry name" value="GH16 DOMAIN-CONTAINING PROTEIN"/>
    <property type="match status" value="1"/>
</dbReference>
<feature type="signal peptide" evidence="3">
    <location>
        <begin position="1"/>
        <end position="17"/>
    </location>
</feature>
<dbReference type="OrthoDB" id="4388755at2759"/>
<dbReference type="eggNOG" id="ENOG502S0II">
    <property type="taxonomic scope" value="Eukaryota"/>
</dbReference>
<keyword evidence="2" id="KW-0472">Membrane</keyword>
<evidence type="ECO:0000256" key="1">
    <source>
        <dbReference type="ARBA" id="ARBA00004609"/>
    </source>
</evidence>
<dbReference type="RefSeq" id="XP_664423.1">
    <property type="nucleotide sequence ID" value="XM_659331.1"/>
</dbReference>
<evidence type="ECO:0000313" key="5">
    <source>
        <dbReference type="EMBL" id="CBF71523.1"/>
    </source>
</evidence>
<evidence type="ECO:0000256" key="2">
    <source>
        <dbReference type="ARBA" id="ARBA00022475"/>
    </source>
</evidence>
<dbReference type="GO" id="GO:0005975">
    <property type="term" value="P:carbohydrate metabolic process"/>
    <property type="evidence" value="ECO:0007669"/>
    <property type="project" value="InterPro"/>
</dbReference>
<sequence>MSSLLKISIILAGMAAAQNTECGCYSTDGVTAATYTNRIYHDFRSLDETGTLYTGEPANVTNDDESAAAPVQSGYLTSDGFVNDFGIQTWGSPASEDTPLRKQYSNANVYIEHDGSSSSTHLTLRSYRNADFVSTAEIDSKLQNIFHASITVRARVRGAAGACAGIFTYLDDKTESDIEILTRDPTNHIRYTNQPGLDSDGNEIPGASTDAVLPNGAVWTDWVDHRLDWTPELSAFYANGELVETKTYGIPDAPSSFIVNLWGDGGSWSGTPDIESAAYLDIQWIEVLFNTSDASA</sequence>
<reference evidence="6" key="1">
    <citation type="journal article" date="2005" name="Nature">
        <title>Sequencing of Aspergillus nidulans and comparative analysis with A. fumigatus and A. oryzae.</title>
        <authorList>
            <person name="Galagan J.E."/>
            <person name="Calvo S.E."/>
            <person name="Cuomo C."/>
            <person name="Ma L.J."/>
            <person name="Wortman J.R."/>
            <person name="Batzoglou S."/>
            <person name="Lee S.I."/>
            <person name="Basturkmen M."/>
            <person name="Spevak C.C."/>
            <person name="Clutterbuck J."/>
            <person name="Kapitonov V."/>
            <person name="Jurka J."/>
            <person name="Scazzocchio C."/>
            <person name="Farman M."/>
            <person name="Butler J."/>
            <person name="Purcell S."/>
            <person name="Harris S."/>
            <person name="Braus G.H."/>
            <person name="Draht O."/>
            <person name="Busch S."/>
            <person name="D'Enfert C."/>
            <person name="Bouchier C."/>
            <person name="Goldman G.H."/>
            <person name="Bell-Pedersen D."/>
            <person name="Griffiths-Jones S."/>
            <person name="Doonan J.H."/>
            <person name="Yu J."/>
            <person name="Vienken K."/>
            <person name="Pain A."/>
            <person name="Freitag M."/>
            <person name="Selker E.U."/>
            <person name="Archer D.B."/>
            <person name="Penalva M.A."/>
            <person name="Oakley B.R."/>
            <person name="Momany M."/>
            <person name="Tanaka T."/>
            <person name="Kumagai T."/>
            <person name="Asai K."/>
            <person name="Machida M."/>
            <person name="Nierman W.C."/>
            <person name="Denning D.W."/>
            <person name="Caddick M."/>
            <person name="Hynes M."/>
            <person name="Paoletti M."/>
            <person name="Fischer R."/>
            <person name="Miller B."/>
            <person name="Dyer P."/>
            <person name="Sachs M.S."/>
            <person name="Osmani S.A."/>
            <person name="Birren B.W."/>
        </authorList>
    </citation>
    <scope>NUCLEOTIDE SEQUENCE [LARGE SCALE GENOMIC DNA]</scope>
    <source>
        <strain evidence="6">FGSC A4 / ATCC 38163 / CBS 112.46 / NRRL 194 / M139</strain>
    </source>
</reference>
<reference evidence="6" key="2">
    <citation type="journal article" date="2009" name="Fungal Genet. Biol.">
        <title>The 2008 update of the Aspergillus nidulans genome annotation: a community effort.</title>
        <authorList>
            <person name="Wortman J.R."/>
            <person name="Gilsenan J.M."/>
            <person name="Joardar V."/>
            <person name="Deegan J."/>
            <person name="Clutterbuck J."/>
            <person name="Andersen M.R."/>
            <person name="Archer D."/>
            <person name="Bencina M."/>
            <person name="Braus G."/>
            <person name="Coutinho P."/>
            <person name="von Dohren H."/>
            <person name="Doonan J."/>
            <person name="Driessen A.J."/>
            <person name="Durek P."/>
            <person name="Espeso E."/>
            <person name="Fekete E."/>
            <person name="Flipphi M."/>
            <person name="Estrada C.G."/>
            <person name="Geysens S."/>
            <person name="Goldman G."/>
            <person name="de Groot P.W."/>
            <person name="Hansen K."/>
            <person name="Harris S.D."/>
            <person name="Heinekamp T."/>
            <person name="Helmstaedt K."/>
            <person name="Henrissat B."/>
            <person name="Hofmann G."/>
            <person name="Homan T."/>
            <person name="Horio T."/>
            <person name="Horiuchi H."/>
            <person name="James S."/>
            <person name="Jones M."/>
            <person name="Karaffa L."/>
            <person name="Karanyi Z."/>
            <person name="Kato M."/>
            <person name="Keller N."/>
            <person name="Kelly D.E."/>
            <person name="Kiel J.A."/>
            <person name="Kim J.M."/>
            <person name="van der Klei I.J."/>
            <person name="Klis F.M."/>
            <person name="Kovalchuk A."/>
            <person name="Krasevec N."/>
            <person name="Kubicek C.P."/>
            <person name="Liu B."/>
            <person name="Maccabe A."/>
            <person name="Meyer V."/>
            <person name="Mirabito P."/>
            <person name="Miskei M."/>
            <person name="Mos M."/>
            <person name="Mullins J."/>
            <person name="Nelson D.R."/>
            <person name="Nielsen J."/>
            <person name="Oakley B.R."/>
            <person name="Osmani S.A."/>
            <person name="Pakula T."/>
            <person name="Paszewski A."/>
            <person name="Paulsen I."/>
            <person name="Pilsyk S."/>
            <person name="Pocsi I."/>
            <person name="Punt P.J."/>
            <person name="Ram A.F."/>
            <person name="Ren Q."/>
            <person name="Robellet X."/>
            <person name="Robson G."/>
            <person name="Seiboth B."/>
            <person name="van Solingen P."/>
            <person name="Specht T."/>
            <person name="Sun J."/>
            <person name="Taheri-Talesh N."/>
            <person name="Takeshita N."/>
            <person name="Ussery D."/>
            <person name="vanKuyk P.A."/>
            <person name="Visser H."/>
            <person name="van de Vondervoort P.J."/>
            <person name="de Vries R.P."/>
            <person name="Walton J."/>
            <person name="Xiang X."/>
            <person name="Xiong Y."/>
            <person name="Zeng A.P."/>
            <person name="Brandt B.W."/>
            <person name="Cornell M.J."/>
            <person name="van den Hondel C.A."/>
            <person name="Visser J."/>
            <person name="Oliver S.G."/>
            <person name="Turner G."/>
        </authorList>
    </citation>
    <scope>GENOME REANNOTATION</scope>
    <source>
        <strain evidence="6">FGSC A4 / ATCC 38163 / CBS 112.46 / NRRL 194 / M139</strain>
    </source>
</reference>
<dbReference type="SUPFAM" id="SSF49899">
    <property type="entry name" value="Concanavalin A-like lectins/glucanases"/>
    <property type="match status" value="1"/>
</dbReference>
<dbReference type="AlphaFoldDB" id="Q5AY11"/>
<dbReference type="PANTHER" id="PTHR38121:SF4">
    <property type="entry name" value="GH16 DOMAIN-CONTAINING PROTEIN-RELATED"/>
    <property type="match status" value="1"/>
</dbReference>
<dbReference type="Gene3D" id="2.60.120.200">
    <property type="match status" value="1"/>
</dbReference>
<dbReference type="Proteomes" id="UP000000560">
    <property type="component" value="Chromosome I"/>
</dbReference>
<gene>
    <name evidence="5" type="ORF">ANIA_06819</name>
</gene>
<keyword evidence="3" id="KW-0732">Signal</keyword>
<dbReference type="PROSITE" id="PS51762">
    <property type="entry name" value="GH16_2"/>
    <property type="match status" value="1"/>
</dbReference>
<dbReference type="CAZy" id="GH16">
    <property type="family name" value="Glycoside Hydrolase Family 16"/>
</dbReference>
<dbReference type="GO" id="GO:0005886">
    <property type="term" value="C:plasma membrane"/>
    <property type="evidence" value="ECO:0007669"/>
    <property type="project" value="UniProtKB-SubCell"/>
</dbReference>
<feature type="chain" id="PRO_5010237708" description="GH16 domain-containing protein" evidence="3">
    <location>
        <begin position="18"/>
        <end position="296"/>
    </location>
</feature>
<organism evidence="5 6">
    <name type="scientific">Emericella nidulans (strain FGSC A4 / ATCC 38163 / CBS 112.46 / NRRL 194 / M139)</name>
    <name type="common">Aspergillus nidulans</name>
    <dbReference type="NCBI Taxonomy" id="227321"/>
    <lineage>
        <taxon>Eukaryota</taxon>
        <taxon>Fungi</taxon>
        <taxon>Dikarya</taxon>
        <taxon>Ascomycota</taxon>
        <taxon>Pezizomycotina</taxon>
        <taxon>Eurotiomycetes</taxon>
        <taxon>Eurotiomycetidae</taxon>
        <taxon>Eurotiales</taxon>
        <taxon>Aspergillaceae</taxon>
        <taxon>Aspergillus</taxon>
        <taxon>Aspergillus subgen. Nidulantes</taxon>
    </lineage>
</organism>
<dbReference type="CDD" id="cd00413">
    <property type="entry name" value="Glyco_hydrolase_16"/>
    <property type="match status" value="1"/>
</dbReference>
<feature type="domain" description="GH16" evidence="4">
    <location>
        <begin position="64"/>
        <end position="293"/>
    </location>
</feature>
<keyword evidence="6" id="KW-1185">Reference proteome</keyword>
<dbReference type="HOGENOM" id="CLU_039765_0_1_1"/>
<protein>
    <recommendedName>
        <fullName evidence="4">GH16 domain-containing protein</fullName>
    </recommendedName>
</protein>
<dbReference type="EMBL" id="BN001301">
    <property type="protein sequence ID" value="CBF71523.1"/>
    <property type="molecule type" value="Genomic_DNA"/>
</dbReference>
<dbReference type="KEGG" id="ani:ANIA_06819"/>
<comment type="subcellular location">
    <subcellularLocation>
        <location evidence="1">Cell membrane</location>
        <topology evidence="1">Lipid-anchor</topology>
        <topology evidence="1">GPI-anchor</topology>
    </subcellularLocation>
</comment>
<dbReference type="GeneID" id="2870498"/>
<accession>Q5AY11</accession>
<dbReference type="OMA" id="HIRYTNQ"/>
<dbReference type="InterPro" id="IPR000757">
    <property type="entry name" value="Beta-glucanase-like"/>
</dbReference>
<evidence type="ECO:0000259" key="4">
    <source>
        <dbReference type="PROSITE" id="PS51762"/>
    </source>
</evidence>
<evidence type="ECO:0000313" key="6">
    <source>
        <dbReference type="Proteomes" id="UP000000560"/>
    </source>
</evidence>
<dbReference type="VEuPathDB" id="FungiDB:AN6819"/>
<proteinExistence type="predicted"/>
<accession>C8V2F8</accession>
<dbReference type="InParanoid" id="Q5AY11"/>
<dbReference type="InterPro" id="IPR013320">
    <property type="entry name" value="ConA-like_dom_sf"/>
</dbReference>
<name>Q5AY11_EMENI</name>
<evidence type="ECO:0000256" key="3">
    <source>
        <dbReference type="SAM" id="SignalP"/>
    </source>
</evidence>
<dbReference type="GO" id="GO:0004553">
    <property type="term" value="F:hydrolase activity, hydrolyzing O-glycosyl compounds"/>
    <property type="evidence" value="ECO:0007669"/>
    <property type="project" value="InterPro"/>
</dbReference>